<dbReference type="AlphaFoldDB" id="A0A850QMV7"/>
<reference evidence="4 5" key="1">
    <citation type="submission" date="2020-06" db="EMBL/GenBank/DDBJ databases">
        <title>Photobacterium damselae subsp. damselae comparative genomics.</title>
        <authorList>
            <person name="Osorio C.R."/>
        </authorList>
    </citation>
    <scope>NUCLEOTIDE SEQUENCE [LARGE SCALE GENOMIC DNA]</scope>
    <source>
        <strain evidence="4 5">TW250/03</strain>
    </source>
</reference>
<dbReference type="Pfam" id="PF00294">
    <property type="entry name" value="PfkB"/>
    <property type="match status" value="1"/>
</dbReference>
<dbReference type="GO" id="GO:0033785">
    <property type="term" value="F:heptose 7-phosphate kinase activity"/>
    <property type="evidence" value="ECO:0007669"/>
    <property type="project" value="UniProtKB-EC"/>
</dbReference>
<dbReference type="EC" id="2.7.1.167" evidence="4"/>
<gene>
    <name evidence="4" type="primary">hldE</name>
    <name evidence="4" type="ORF">HWA77_05145</name>
</gene>
<dbReference type="InterPro" id="IPR002173">
    <property type="entry name" value="Carboh/pur_kinase_PfkB_CS"/>
</dbReference>
<protein>
    <submittedName>
        <fullName evidence="4">Bifunctional D-glycero-beta-D-manno-heptose-7-phosphate kinase/D-glycero-beta-D-manno-heptose 1-phosphate adenylyltransferase HldE</fullName>
        <ecNumber evidence="4">2.7.1.167</ecNumber>
        <ecNumber evidence="4">2.7.7.70</ecNumber>
    </submittedName>
</protein>
<accession>A0A850QMV7</accession>
<dbReference type="NCBIfam" id="NF008454">
    <property type="entry name" value="PRK11316.1"/>
    <property type="match status" value="1"/>
</dbReference>
<dbReference type="PROSITE" id="PS00583">
    <property type="entry name" value="PFKB_KINASES_1"/>
    <property type="match status" value="1"/>
</dbReference>
<dbReference type="EMBL" id="JABXOR010000321">
    <property type="protein sequence ID" value="NVO99592.1"/>
    <property type="molecule type" value="Genomic_DNA"/>
</dbReference>
<feature type="domain" description="Carbohydrate kinase PfkB" evidence="3">
    <location>
        <begin position="13"/>
        <end position="302"/>
    </location>
</feature>
<evidence type="ECO:0000259" key="3">
    <source>
        <dbReference type="Pfam" id="PF00294"/>
    </source>
</evidence>
<dbReference type="NCBIfam" id="TIGR02198">
    <property type="entry name" value="rfaE_dom_I"/>
    <property type="match status" value="1"/>
</dbReference>
<dbReference type="InterPro" id="IPR029056">
    <property type="entry name" value="Ribokinase-like"/>
</dbReference>
<dbReference type="GO" id="GO:0005829">
    <property type="term" value="C:cytosol"/>
    <property type="evidence" value="ECO:0007669"/>
    <property type="project" value="TreeGrafter"/>
</dbReference>
<organism evidence="4 5">
    <name type="scientific">Photobacterium damselae subsp. damselae</name>
    <name type="common">Listonella damsela</name>
    <dbReference type="NCBI Taxonomy" id="85581"/>
    <lineage>
        <taxon>Bacteria</taxon>
        <taxon>Pseudomonadati</taxon>
        <taxon>Pseudomonadota</taxon>
        <taxon>Gammaproteobacteria</taxon>
        <taxon>Vibrionales</taxon>
        <taxon>Vibrionaceae</taxon>
        <taxon>Photobacterium</taxon>
    </lineage>
</organism>
<name>A0A850QMV7_PHODD</name>
<dbReference type="PANTHER" id="PTHR46969:SF1">
    <property type="entry name" value="BIFUNCTIONAL PROTEIN HLDE"/>
    <property type="match status" value="1"/>
</dbReference>
<evidence type="ECO:0000313" key="5">
    <source>
        <dbReference type="Proteomes" id="UP000533429"/>
    </source>
</evidence>
<dbReference type="InterPro" id="IPR011913">
    <property type="entry name" value="RfaE_dom_I"/>
</dbReference>
<proteinExistence type="predicted"/>
<dbReference type="Proteomes" id="UP000533429">
    <property type="component" value="Unassembled WGS sequence"/>
</dbReference>
<evidence type="ECO:0000256" key="2">
    <source>
        <dbReference type="ARBA" id="ARBA00022777"/>
    </source>
</evidence>
<sequence>MKLTLPDYSLAGVLVVGDVMLDRYWNGPTGRISPEAPVPVVKVEQIEERPGGAANVAMNIAALGGKARLVGLTGIDEQAKALTEKLNSINVSCDFVSVPNYPTITKLRVMSRGQQLIRLDFEEGFHNVDPEMIISRIDQSLGQVKAVIFSDYAKGALEHVQTMIQHARQAGVAVLVDPKGTDFERYRGATLLTPNLSEFEAVVGKTRSDDELVTKGLELIERFDLEALLVTRSEHGMTLLQKGQEPLHMPTQAQEVYDVTGAGDTVISVLAASLSAGKSLADSCKLANAAAGVVVGKLGTSTLSTIELTNAIHGSQDSGFGVVTESQLKAAVAAARARGEKVVMTNGCFDIL</sequence>
<dbReference type="CDD" id="cd01172">
    <property type="entry name" value="RfaE_like"/>
    <property type="match status" value="1"/>
</dbReference>
<dbReference type="GO" id="GO:0033786">
    <property type="term" value="F:heptose-1-phosphate adenylyltransferase activity"/>
    <property type="evidence" value="ECO:0007669"/>
    <property type="project" value="TreeGrafter"/>
</dbReference>
<evidence type="ECO:0000256" key="1">
    <source>
        <dbReference type="ARBA" id="ARBA00022679"/>
    </source>
</evidence>
<keyword evidence="2 4" id="KW-0418">Kinase</keyword>
<dbReference type="GO" id="GO:0016773">
    <property type="term" value="F:phosphotransferase activity, alcohol group as acceptor"/>
    <property type="evidence" value="ECO:0007669"/>
    <property type="project" value="InterPro"/>
</dbReference>
<dbReference type="EC" id="2.7.7.70" evidence="4"/>
<dbReference type="PANTHER" id="PTHR46969">
    <property type="entry name" value="BIFUNCTIONAL PROTEIN HLDE"/>
    <property type="match status" value="1"/>
</dbReference>
<keyword evidence="4" id="KW-0548">Nucleotidyltransferase</keyword>
<dbReference type="InterPro" id="IPR011611">
    <property type="entry name" value="PfkB_dom"/>
</dbReference>
<feature type="non-terminal residue" evidence="4">
    <location>
        <position position="352"/>
    </location>
</feature>
<evidence type="ECO:0000313" key="4">
    <source>
        <dbReference type="EMBL" id="NVO99592.1"/>
    </source>
</evidence>
<dbReference type="Gene3D" id="3.40.1190.20">
    <property type="match status" value="1"/>
</dbReference>
<comment type="caution">
    <text evidence="4">The sequence shown here is derived from an EMBL/GenBank/DDBJ whole genome shotgun (WGS) entry which is preliminary data.</text>
</comment>
<dbReference type="SUPFAM" id="SSF53613">
    <property type="entry name" value="Ribokinase-like"/>
    <property type="match status" value="1"/>
</dbReference>
<dbReference type="FunFam" id="3.40.1190.20:FF:000002">
    <property type="entry name" value="Bifunctional protein HldE"/>
    <property type="match status" value="1"/>
</dbReference>
<keyword evidence="1 4" id="KW-0808">Transferase</keyword>